<evidence type="ECO:0000313" key="1">
    <source>
        <dbReference type="EMBL" id="HIY88203.1"/>
    </source>
</evidence>
<proteinExistence type="predicted"/>
<gene>
    <name evidence="1" type="ORF">H9824_05815</name>
</gene>
<name>A0A9D1ZI62_9BACE</name>
<comment type="caution">
    <text evidence="1">The sequence shown here is derived from an EMBL/GenBank/DDBJ whole genome shotgun (WGS) entry which is preliminary data.</text>
</comment>
<dbReference type="Proteomes" id="UP000886851">
    <property type="component" value="Unassembled WGS sequence"/>
</dbReference>
<sequence>MNIFTTGNERQLTADYGMYLTLTADVELKQLPLVKIVHLDLTDNTGEWKEISDEEAQKIRAAKGHTAAAIDMTRYNQQMKLATMAVNTMSLTDEQALEVKELFPTFDEVLEKYEGKDLPQDFKFTEGGVLYKVLQTHKPQGIYRPGEEGTQSLYAVVSASATEQHAGTKEDPIPYVQNMILEQGKYYEQYGVVYECIQGTNTGFNFDLKDMAAQVTPVTED</sequence>
<accession>A0A9D1ZI62</accession>
<reference evidence="1" key="2">
    <citation type="submission" date="2021-04" db="EMBL/GenBank/DDBJ databases">
        <authorList>
            <person name="Gilroy R."/>
        </authorList>
    </citation>
    <scope>NUCLEOTIDE SEQUENCE</scope>
    <source>
        <strain evidence="1">Gambia2-208</strain>
    </source>
</reference>
<organism evidence="1 2">
    <name type="scientific">Candidatus Bacteroides pullicola</name>
    <dbReference type="NCBI Taxonomy" id="2838475"/>
    <lineage>
        <taxon>Bacteria</taxon>
        <taxon>Pseudomonadati</taxon>
        <taxon>Bacteroidota</taxon>
        <taxon>Bacteroidia</taxon>
        <taxon>Bacteroidales</taxon>
        <taxon>Bacteroidaceae</taxon>
        <taxon>Bacteroides</taxon>
    </lineage>
</organism>
<evidence type="ECO:0000313" key="2">
    <source>
        <dbReference type="Proteomes" id="UP000886851"/>
    </source>
</evidence>
<reference evidence="1" key="1">
    <citation type="journal article" date="2021" name="PeerJ">
        <title>Extensive microbial diversity within the chicken gut microbiome revealed by metagenomics and culture.</title>
        <authorList>
            <person name="Gilroy R."/>
            <person name="Ravi A."/>
            <person name="Getino M."/>
            <person name="Pursley I."/>
            <person name="Horton D.L."/>
            <person name="Alikhan N.F."/>
            <person name="Baker D."/>
            <person name="Gharbi K."/>
            <person name="Hall N."/>
            <person name="Watson M."/>
            <person name="Adriaenssens E.M."/>
            <person name="Foster-Nyarko E."/>
            <person name="Jarju S."/>
            <person name="Secka A."/>
            <person name="Antonio M."/>
            <person name="Oren A."/>
            <person name="Chaudhuri R.R."/>
            <person name="La Ragione R."/>
            <person name="Hildebrand F."/>
            <person name="Pallen M.J."/>
        </authorList>
    </citation>
    <scope>NUCLEOTIDE SEQUENCE</scope>
    <source>
        <strain evidence="1">Gambia2-208</strain>
    </source>
</reference>
<dbReference type="AlphaFoldDB" id="A0A9D1ZI62"/>
<protein>
    <submittedName>
        <fullName evidence="1">Uncharacterized protein</fullName>
    </submittedName>
</protein>
<dbReference type="EMBL" id="DXCV01000039">
    <property type="protein sequence ID" value="HIY88203.1"/>
    <property type="molecule type" value="Genomic_DNA"/>
</dbReference>